<evidence type="ECO:0000313" key="14">
    <source>
        <dbReference type="Proteomes" id="UP000008370"/>
    </source>
</evidence>
<keyword evidence="5" id="KW-0677">Repeat</keyword>
<evidence type="ECO:0000256" key="2">
    <source>
        <dbReference type="ARBA" id="ARBA00004496"/>
    </source>
</evidence>
<evidence type="ECO:0000256" key="9">
    <source>
        <dbReference type="SAM" id="MobiDB-lite"/>
    </source>
</evidence>
<evidence type="ECO:0000259" key="11">
    <source>
        <dbReference type="Pfam" id="PF16507"/>
    </source>
</evidence>
<dbReference type="Pfam" id="PF11919">
    <property type="entry name" value="PSME4_C"/>
    <property type="match status" value="1"/>
</dbReference>
<feature type="compositionally biased region" description="Polar residues" evidence="9">
    <location>
        <begin position="395"/>
        <end position="405"/>
    </location>
</feature>
<dbReference type="GeneID" id="18908278"/>
<keyword evidence="8" id="KW-0539">Nucleus</keyword>
<evidence type="ECO:0000259" key="10">
    <source>
        <dbReference type="Pfam" id="PF11919"/>
    </source>
</evidence>
<sequence>MNIPDVSSLRIHDPGPNGHTPRAPNGVNGIHEKEDRYMEKMKNYVKSLPYAVEPNEKMQRMLDFILLRLMQSLEAKDYDPGLQQWDSMLVYWCMLKYPIPKEKRIRLAKLYYHICTTPGMPTHIVATCSDNLQTLTRSKRKLSIDDMRLPWKPIYKILSKDLFLTRRQYEISQTSWYMGYIAESVRRFFHPAAIDEMLATFVPMIDGTSLSRTLAAQYYLLTFLPLSHPQSYLPMLFRLWESLNSYMYDERMLQFLARIAEMHVDPGASEPKRIENIPDDERSEDEGRPEWPKDDLDTKWGWSGIFRDVGIFSDREWNLIMTKCLASMEIPLADAGSLTTGPSADNQASFEVGRLPKPAWRIPSLARIVIYSMAPDGVPAPGSQAPTPAFHTPAASGTSTPLPQQNGLAHGALGDYLSAPLGKGGHHKVKTYLAGSKALDSLVKFIASTEGFFHPSNSGSWTNDLSAFVKYIVFDFNKRWHEERQPDCKIPKHRRLTRDMRRELVKSLRTVCLLAMFSQDSTTVANIQSALKSMSVMEPDLILHPVLERAVPALEALVETQRTIAVIKALGAVAPAMVCRHIYYPGAKHLLPILELLLPGIDLNDPLKTFCTTAFLIEVAQYIKFGELPGGEDSQPMDMDTGMTVPQSSVSPAKLPEKISFGEEDRYSKEEEDALVVGMSTEFADWIAAFLRRVIVLFENLPEEGANGTAGGPTEVNLVDAVCGAFSQICVHLSDPLFDMVLNMVFDYASNNIRSNAVRAIHQLVECVANANPAKTLARFLPFCMQSIRTELEHGASSVRTTSLNSTPLPSDASLHWNLAILRGAMYNDGKAALKYKAELMNLLKYLHKKTLAKRGFSSTGKLLSSILLTLTHTYPLENKFANLDEWNSEDFQMNHYKYWGRLYSPGEPNWHVPDDTEIDFALQIFKELVEPTMAIIETLLEPGMSILSIIIERLLQACLCHFMVEIGSHHHLRHMSLVRNAFAGIPTFVKEFISPEDARSALDTSDILNEIPEMIASVEPLASGFALADPADPRHQYMAELKGRFGELLYKASKSLRSQGEENILDAVHMLIRSVRTYMLDYGDSRDNYYVQLDRYLTELNITRQYANQKVWPRAVLIRRARLYHAARLRWNSVERKRGPLEDSLIDEIVEWCLWNYATVREASQSLLDSLGNTYDGLRRRALPVLYSALDPNTEDDRMKGALWTLNTSAFAKYAVGDPTLAPEFMKKLFACQHNEKPSIQECVNALAETSLSSFVEPCFVIYDIDNKHLTREIHNLRRCLAVASDENLVRRCAAQRASRVELWNQGTDQTMEAILKVAQSSSTHWKYAVVAVRCLRTLVRRDKPMKTAHIKYLVNATLDSNFSMRYYSQRAVMKISRLIKLRTFNDGSEDLALENTRNPLKRRVQVLQPTQSFTALFLDQFKEPLDVAKARKEAILCEKLSSGWLAWRDVSAYLAPPPSSSALLPWAEDCQEALQAIREAVVQPKFWQKLTKHYSSENHSEIIVQDNASCVKSIFQLLEDEPFEALRPSLETLLADSDKNKQRASAELVAGIIAGSKHWSTEKQLKFWEWFKPYINKVFGHTSNEVISIWTSFLEYVFSNKDPRRLQPLVDYLVEEFTAVDFNAESTSDVVKVLSFFRAFYEELNWKFAAWSDETLRRVWTEIASEHDDVLAYISEMLAFCGKIMRRPNTTVPTVEAVVLESRVANQDEDIMAIRGFYHEGRVLELAKKFKAWREERLPGVRAFQSTYDRVGVLVCRWLFQTIHDTNAVSTFDYILPLMPELFRFTELNDNDDLANRARVLLNRMCGVMPPRPLIHPILDAIFKAIQTSPSWRVRLKILPLVQVYYFRHGPTISDIKAVEMIEVICRCLDDEVVEVREMAATTLTGILRVSPRRSVLVLKDRFVRLSKNSHLPDRKSPAYTSALRQRHAAILGICALVESYPYTIERWMPALLTSVLAEHTYDPIPISTTVRRCARNFRKTHQDTWHEDSKKFTEDQLAALSTLLTGSSYYA</sequence>
<evidence type="ECO:0000313" key="13">
    <source>
        <dbReference type="EMBL" id="EKM60851.1"/>
    </source>
</evidence>
<feature type="domain" description="Proteasome activator complex subunit 4 C-terminal" evidence="10">
    <location>
        <begin position="1927"/>
        <end position="2014"/>
    </location>
</feature>
<evidence type="ECO:0000256" key="4">
    <source>
        <dbReference type="ARBA" id="ARBA00022490"/>
    </source>
</evidence>
<evidence type="ECO:0000256" key="8">
    <source>
        <dbReference type="ARBA" id="ARBA00023242"/>
    </source>
</evidence>
<dbReference type="GO" id="GO:0010499">
    <property type="term" value="P:proteasomal ubiquitin-independent protein catabolic process"/>
    <property type="evidence" value="ECO:0007669"/>
    <property type="project" value="TreeGrafter"/>
</dbReference>
<proteinExistence type="inferred from homology"/>
<evidence type="ECO:0008006" key="15">
    <source>
        <dbReference type="Google" id="ProtNLM"/>
    </source>
</evidence>
<feature type="region of interest" description="Disordered" evidence="9">
    <location>
        <begin position="268"/>
        <end position="295"/>
    </location>
</feature>
<feature type="domain" description="Proteasome activator Blm10 middle HEAT repeats region" evidence="11">
    <location>
        <begin position="442"/>
        <end position="944"/>
    </location>
</feature>
<dbReference type="SUPFAM" id="SSF48371">
    <property type="entry name" value="ARM repeat"/>
    <property type="match status" value="2"/>
</dbReference>
<dbReference type="KEGG" id="pco:PHACADRAFT_133693"/>
<gene>
    <name evidence="13" type="ORF">PHACADRAFT_133693</name>
</gene>
<comment type="subcellular location">
    <subcellularLocation>
        <location evidence="2">Cytoplasm</location>
    </subcellularLocation>
    <subcellularLocation>
        <location evidence="1">Nucleus speckle</location>
    </subcellularLocation>
</comment>
<dbReference type="HOGENOM" id="CLU_000772_3_0_1"/>
<dbReference type="GO" id="GO:0016607">
    <property type="term" value="C:nuclear speck"/>
    <property type="evidence" value="ECO:0007669"/>
    <property type="project" value="UniProtKB-SubCell"/>
</dbReference>
<evidence type="ECO:0000256" key="6">
    <source>
        <dbReference type="ARBA" id="ARBA00022763"/>
    </source>
</evidence>
<dbReference type="GO" id="GO:0070628">
    <property type="term" value="F:proteasome binding"/>
    <property type="evidence" value="ECO:0007669"/>
    <property type="project" value="InterPro"/>
</dbReference>
<organism evidence="13 14">
    <name type="scientific">Phanerochaete carnosa (strain HHB-10118-sp)</name>
    <name type="common">White-rot fungus</name>
    <name type="synonym">Peniophora carnosa</name>
    <dbReference type="NCBI Taxonomy" id="650164"/>
    <lineage>
        <taxon>Eukaryota</taxon>
        <taxon>Fungi</taxon>
        <taxon>Dikarya</taxon>
        <taxon>Basidiomycota</taxon>
        <taxon>Agaricomycotina</taxon>
        <taxon>Agaricomycetes</taxon>
        <taxon>Polyporales</taxon>
        <taxon>Phanerochaetaceae</taxon>
        <taxon>Phanerochaete</taxon>
    </lineage>
</organism>
<evidence type="ECO:0000256" key="1">
    <source>
        <dbReference type="ARBA" id="ARBA00004324"/>
    </source>
</evidence>
<protein>
    <recommendedName>
        <fullName evidence="15">Proteasome activator complex subunit 4 C-terminal domain-containing protein</fullName>
    </recommendedName>
</protein>
<dbReference type="GO" id="GO:0005829">
    <property type="term" value="C:cytosol"/>
    <property type="evidence" value="ECO:0007669"/>
    <property type="project" value="TreeGrafter"/>
</dbReference>
<dbReference type="InterPro" id="IPR016024">
    <property type="entry name" value="ARM-type_fold"/>
</dbReference>
<dbReference type="InterPro" id="IPR021843">
    <property type="entry name" value="PSME4_C"/>
</dbReference>
<keyword evidence="6" id="KW-0227">DNA damage</keyword>
<feature type="region of interest" description="Disordered" evidence="9">
    <location>
        <begin position="380"/>
        <end position="405"/>
    </location>
</feature>
<dbReference type="RefSeq" id="XP_007390294.1">
    <property type="nucleotide sequence ID" value="XM_007390232.1"/>
</dbReference>
<evidence type="ECO:0000256" key="7">
    <source>
        <dbReference type="ARBA" id="ARBA00023204"/>
    </source>
</evidence>
<dbReference type="InterPro" id="IPR011989">
    <property type="entry name" value="ARM-like"/>
</dbReference>
<dbReference type="InterPro" id="IPR035309">
    <property type="entry name" value="PSME4"/>
</dbReference>
<evidence type="ECO:0000256" key="5">
    <source>
        <dbReference type="ARBA" id="ARBA00022737"/>
    </source>
</evidence>
<dbReference type="PANTHER" id="PTHR32170:SF3">
    <property type="entry name" value="PROTEASOME ACTIVATOR COMPLEX SUBUNIT 4"/>
    <property type="match status" value="1"/>
</dbReference>
<comment type="similarity">
    <text evidence="3">Belongs to the BLM10 family.</text>
</comment>
<feature type="region of interest" description="Disordered" evidence="9">
    <location>
        <begin position="1"/>
        <end position="27"/>
    </location>
</feature>
<dbReference type="EMBL" id="JH930468">
    <property type="protein sequence ID" value="EKM60851.1"/>
    <property type="molecule type" value="Genomic_DNA"/>
</dbReference>
<keyword evidence="7" id="KW-0234">DNA repair</keyword>
<reference evidence="13 14" key="1">
    <citation type="journal article" date="2012" name="BMC Genomics">
        <title>Comparative genomics of the white-rot fungi, Phanerochaete carnosa and P. chrysosporium, to elucidate the genetic basis of the distinct wood types they colonize.</title>
        <authorList>
            <person name="Suzuki H."/>
            <person name="MacDonald J."/>
            <person name="Syed K."/>
            <person name="Salamov A."/>
            <person name="Hori C."/>
            <person name="Aerts A."/>
            <person name="Henrissat B."/>
            <person name="Wiebenga A."/>
            <person name="vanKuyk P.A."/>
            <person name="Barry K."/>
            <person name="Lindquist E."/>
            <person name="LaButti K."/>
            <person name="Lapidus A."/>
            <person name="Lucas S."/>
            <person name="Coutinho P."/>
            <person name="Gong Y."/>
            <person name="Samejima M."/>
            <person name="Mahadevan R."/>
            <person name="Abou-Zaid M."/>
            <person name="de Vries R.P."/>
            <person name="Igarashi K."/>
            <person name="Yadav J.S."/>
            <person name="Grigoriev I.V."/>
            <person name="Master E.R."/>
        </authorList>
    </citation>
    <scope>NUCLEOTIDE SEQUENCE [LARGE SCALE GENOMIC DNA]</scope>
    <source>
        <strain evidence="13 14">HHB-10118-sp</strain>
    </source>
</reference>
<dbReference type="GO" id="GO:0006281">
    <property type="term" value="P:DNA repair"/>
    <property type="evidence" value="ECO:0007669"/>
    <property type="project" value="UniProtKB-KW"/>
</dbReference>
<keyword evidence="4" id="KW-0963">Cytoplasm</keyword>
<accession>K5VD33</accession>
<dbReference type="STRING" id="650164.K5VD33"/>
<dbReference type="GO" id="GO:0016504">
    <property type="term" value="F:peptidase activator activity"/>
    <property type="evidence" value="ECO:0007669"/>
    <property type="project" value="InterPro"/>
</dbReference>
<dbReference type="Pfam" id="PF16507">
    <property type="entry name" value="HEAT_PSME4_mid"/>
    <property type="match status" value="1"/>
</dbReference>
<name>K5VD33_PHACS</name>
<dbReference type="OrthoDB" id="17907at2759"/>
<dbReference type="InParanoid" id="K5VD33"/>
<feature type="domain" description="Proteasome activator complex subunit 4-like HEAT repeat-like" evidence="12">
    <location>
        <begin position="1434"/>
        <end position="1623"/>
    </location>
</feature>
<dbReference type="Gene3D" id="1.25.10.10">
    <property type="entry name" value="Leucine-rich Repeat Variant"/>
    <property type="match status" value="1"/>
</dbReference>
<dbReference type="InterPro" id="IPR055455">
    <property type="entry name" value="HEAT_PSME4"/>
</dbReference>
<dbReference type="PANTHER" id="PTHR32170">
    <property type="entry name" value="PROTEASOME ACTIVATOR COMPLEX SUBUNIT 4"/>
    <property type="match status" value="1"/>
</dbReference>
<evidence type="ECO:0000259" key="12">
    <source>
        <dbReference type="Pfam" id="PF23096"/>
    </source>
</evidence>
<dbReference type="Pfam" id="PF23096">
    <property type="entry name" value="HEAT_PSME4"/>
    <property type="match status" value="1"/>
</dbReference>
<evidence type="ECO:0000256" key="3">
    <source>
        <dbReference type="ARBA" id="ARBA00005739"/>
    </source>
</evidence>
<dbReference type="InterPro" id="IPR032430">
    <property type="entry name" value="Blm10_mid"/>
</dbReference>
<dbReference type="Proteomes" id="UP000008370">
    <property type="component" value="Unassembled WGS sequence"/>
</dbReference>
<keyword evidence="14" id="KW-1185">Reference proteome</keyword>